<sequence length="440" mass="47991" precursor="true">MTRVPALLSSFRSARACFFGLSLVAWLPVAFPNQAGAAEDWVGFRGGQQFGAAEATDLPAEWDDQQNIVWKQDLPGPGTSCPTLIGPRVYLTCYSGYAEDENEPGDQENLVRHIVCLDRASGEILWKKDFPAKLPESQYRAGLDSMHGYASSTLTSDGERLYAFFGVSGAYCLDLEGNVIWNRDLGSGTHGWGSATSPVVCGDILMVNASIESKSLYGFDKMTGEEKWKVDGIRDCWATPLLVEANGRTEAVLNVPNRLTAYDPQTGDELWFCDGCPDGYLCPSVIAADGVVYVTGARRNTTIAVPAGGSGDMNDQVLWRIEKGSNVNSLVYCDGYLYLTHDKNGVAYCFDAKTGDVKYEERLRPRPGIVYASATAADGKIYSSSRFDGTYVLAANPEEMELLSVNKFESDDSRTNAALAVGDNRLFLRTDKAIYCIGKE</sequence>
<feature type="chain" id="PRO_5023024285" evidence="1">
    <location>
        <begin position="38"/>
        <end position="440"/>
    </location>
</feature>
<evidence type="ECO:0000313" key="3">
    <source>
        <dbReference type="EMBL" id="TWT85810.1"/>
    </source>
</evidence>
<feature type="signal peptide" evidence="1">
    <location>
        <begin position="1"/>
        <end position="37"/>
    </location>
</feature>
<dbReference type="Pfam" id="PF13360">
    <property type="entry name" value="PQQ_2"/>
    <property type="match status" value="1"/>
</dbReference>
<dbReference type="AlphaFoldDB" id="A0A5C5ZFD3"/>
<dbReference type="PANTHER" id="PTHR34512:SF30">
    <property type="entry name" value="OUTER MEMBRANE PROTEIN ASSEMBLY FACTOR BAMB"/>
    <property type="match status" value="1"/>
</dbReference>
<dbReference type="Gene3D" id="2.40.10.480">
    <property type="match status" value="1"/>
</dbReference>
<dbReference type="Proteomes" id="UP000318478">
    <property type="component" value="Unassembled WGS sequence"/>
</dbReference>
<dbReference type="RefSeq" id="WP_146584043.1">
    <property type="nucleotide sequence ID" value="NZ_SJPO01000001.1"/>
</dbReference>
<evidence type="ECO:0000256" key="1">
    <source>
        <dbReference type="SAM" id="SignalP"/>
    </source>
</evidence>
<gene>
    <name evidence="3" type="ORF">Pla123a_06170</name>
</gene>
<dbReference type="EMBL" id="SJPO01000001">
    <property type="protein sequence ID" value="TWT85810.1"/>
    <property type="molecule type" value="Genomic_DNA"/>
</dbReference>
<dbReference type="PANTHER" id="PTHR34512">
    <property type="entry name" value="CELL SURFACE PROTEIN"/>
    <property type="match status" value="1"/>
</dbReference>
<proteinExistence type="predicted"/>
<comment type="caution">
    <text evidence="3">The sequence shown here is derived from an EMBL/GenBank/DDBJ whole genome shotgun (WGS) entry which is preliminary data.</text>
</comment>
<evidence type="ECO:0000313" key="4">
    <source>
        <dbReference type="Proteomes" id="UP000318478"/>
    </source>
</evidence>
<keyword evidence="4" id="KW-1185">Reference proteome</keyword>
<evidence type="ECO:0000259" key="2">
    <source>
        <dbReference type="Pfam" id="PF13360"/>
    </source>
</evidence>
<accession>A0A5C5ZFD3</accession>
<keyword evidence="1" id="KW-0732">Signal</keyword>
<name>A0A5C5ZFD3_9BACT</name>
<dbReference type="SUPFAM" id="SSF50998">
    <property type="entry name" value="Quinoprotein alcohol dehydrogenase-like"/>
    <property type="match status" value="1"/>
</dbReference>
<protein>
    <submittedName>
        <fullName evidence="3">Outer membrane biogenesis protein BamB</fullName>
    </submittedName>
</protein>
<organism evidence="3 4">
    <name type="scientific">Posidoniimonas polymericola</name>
    <dbReference type="NCBI Taxonomy" id="2528002"/>
    <lineage>
        <taxon>Bacteria</taxon>
        <taxon>Pseudomonadati</taxon>
        <taxon>Planctomycetota</taxon>
        <taxon>Planctomycetia</taxon>
        <taxon>Pirellulales</taxon>
        <taxon>Lacipirellulaceae</taxon>
        <taxon>Posidoniimonas</taxon>
    </lineage>
</organism>
<feature type="domain" description="Pyrrolo-quinoline quinone repeat" evidence="2">
    <location>
        <begin position="113"/>
        <end position="357"/>
    </location>
</feature>
<dbReference type="OrthoDB" id="244732at2"/>
<reference evidence="3 4" key="1">
    <citation type="submission" date="2019-02" db="EMBL/GenBank/DDBJ databases">
        <title>Deep-cultivation of Planctomycetes and their phenomic and genomic characterization uncovers novel biology.</title>
        <authorList>
            <person name="Wiegand S."/>
            <person name="Jogler M."/>
            <person name="Boedeker C."/>
            <person name="Pinto D."/>
            <person name="Vollmers J."/>
            <person name="Rivas-Marin E."/>
            <person name="Kohn T."/>
            <person name="Peeters S.H."/>
            <person name="Heuer A."/>
            <person name="Rast P."/>
            <person name="Oberbeckmann S."/>
            <person name="Bunk B."/>
            <person name="Jeske O."/>
            <person name="Meyerdierks A."/>
            <person name="Storesund J.E."/>
            <person name="Kallscheuer N."/>
            <person name="Luecker S."/>
            <person name="Lage O.M."/>
            <person name="Pohl T."/>
            <person name="Merkel B.J."/>
            <person name="Hornburger P."/>
            <person name="Mueller R.-W."/>
            <person name="Bruemmer F."/>
            <person name="Labrenz M."/>
            <person name="Spormann A.M."/>
            <person name="Op Den Camp H."/>
            <person name="Overmann J."/>
            <person name="Amann R."/>
            <person name="Jetten M.S.M."/>
            <person name="Mascher T."/>
            <person name="Medema M.H."/>
            <person name="Devos D.P."/>
            <person name="Kaster A.-K."/>
            <person name="Ovreas L."/>
            <person name="Rohde M."/>
            <person name="Galperin M.Y."/>
            <person name="Jogler C."/>
        </authorList>
    </citation>
    <scope>NUCLEOTIDE SEQUENCE [LARGE SCALE GENOMIC DNA]</scope>
    <source>
        <strain evidence="3 4">Pla123a</strain>
    </source>
</reference>
<dbReference type="InterPro" id="IPR015943">
    <property type="entry name" value="WD40/YVTN_repeat-like_dom_sf"/>
</dbReference>
<dbReference type="InterPro" id="IPR011047">
    <property type="entry name" value="Quinoprotein_ADH-like_sf"/>
</dbReference>
<dbReference type="Gene3D" id="2.130.10.10">
    <property type="entry name" value="YVTN repeat-like/Quinoprotein amine dehydrogenase"/>
    <property type="match status" value="1"/>
</dbReference>
<dbReference type="InterPro" id="IPR002372">
    <property type="entry name" value="PQQ_rpt_dom"/>
</dbReference>